<dbReference type="InterPro" id="IPR013103">
    <property type="entry name" value="RVT_2"/>
</dbReference>
<dbReference type="AlphaFoldDB" id="A0AA38SYS1"/>
<reference evidence="3" key="1">
    <citation type="submission" date="2023-03" db="EMBL/GenBank/DDBJ databases">
        <title>Chromosome-scale reference genome and RAD-based genetic map of yellow starthistle (Centaurea solstitialis) reveal putative structural variation and QTLs associated with invader traits.</title>
        <authorList>
            <person name="Reatini B."/>
            <person name="Cang F.A."/>
            <person name="Jiang Q."/>
            <person name="Mckibben M.T.W."/>
            <person name="Barker M.S."/>
            <person name="Rieseberg L.H."/>
            <person name="Dlugosch K.M."/>
        </authorList>
    </citation>
    <scope>NUCLEOTIDE SEQUENCE</scope>
    <source>
        <strain evidence="3">CAN-66</strain>
        <tissue evidence="3">Leaf</tissue>
    </source>
</reference>
<dbReference type="Proteomes" id="UP001172457">
    <property type="component" value="Chromosome 5"/>
</dbReference>
<proteinExistence type="predicted"/>
<feature type="compositionally biased region" description="Basic and acidic residues" evidence="1">
    <location>
        <begin position="1"/>
        <end position="12"/>
    </location>
</feature>
<protein>
    <recommendedName>
        <fullName evidence="2">Reverse transcriptase Ty1/copia-type domain-containing protein</fullName>
    </recommendedName>
</protein>
<organism evidence="3 4">
    <name type="scientific">Centaurea solstitialis</name>
    <name type="common">yellow star-thistle</name>
    <dbReference type="NCBI Taxonomy" id="347529"/>
    <lineage>
        <taxon>Eukaryota</taxon>
        <taxon>Viridiplantae</taxon>
        <taxon>Streptophyta</taxon>
        <taxon>Embryophyta</taxon>
        <taxon>Tracheophyta</taxon>
        <taxon>Spermatophyta</taxon>
        <taxon>Magnoliopsida</taxon>
        <taxon>eudicotyledons</taxon>
        <taxon>Gunneridae</taxon>
        <taxon>Pentapetalae</taxon>
        <taxon>asterids</taxon>
        <taxon>campanulids</taxon>
        <taxon>Asterales</taxon>
        <taxon>Asteraceae</taxon>
        <taxon>Carduoideae</taxon>
        <taxon>Cardueae</taxon>
        <taxon>Centaureinae</taxon>
        <taxon>Centaurea</taxon>
    </lineage>
</organism>
<accession>A0AA38SYS1</accession>
<comment type="caution">
    <text evidence="3">The sequence shown here is derived from an EMBL/GenBank/DDBJ whole genome shotgun (WGS) entry which is preliminary data.</text>
</comment>
<evidence type="ECO:0000256" key="1">
    <source>
        <dbReference type="SAM" id="MobiDB-lite"/>
    </source>
</evidence>
<gene>
    <name evidence="3" type="ORF">OSB04_019866</name>
</gene>
<sequence>MPKLSWQEKEKWPQTNESSVSIIAGKSKKGSPHNKFYSKSFQNKEPRIVKESCSKKPKSRKGSKSKSSIPFLKDFNEKFKFLACNTEFCECFNIMHALSDHFHYSTFLVTKGLFVAFLSSHEPSNVMEALDNFDCVTAMQEELNQFAHLGVWRLVPRLKDKTMIRIFNNKKDEYGIVIRNKAHLVAKGYRQQAGIDYDETFAPAARLEAIRIFLAYAAHKNLTIYQIDDCFPQRGIKEEVHVSQPEGFVDRTKPNHVYILDKALYGLNQAPHTWYDQLCSVLLKNGFYKGKIDYTLFIKTEGKDILLVQIYVDTIILGSTN</sequence>
<feature type="domain" description="Reverse transcriptase Ty1/copia-type" evidence="2">
    <location>
        <begin position="151"/>
        <end position="320"/>
    </location>
</feature>
<name>A0AA38SYS1_9ASTR</name>
<keyword evidence="4" id="KW-1185">Reference proteome</keyword>
<feature type="compositionally biased region" description="Basic and acidic residues" evidence="1">
    <location>
        <begin position="42"/>
        <end position="54"/>
    </location>
</feature>
<dbReference type="EMBL" id="JARYMX010000005">
    <property type="protein sequence ID" value="KAJ9547323.1"/>
    <property type="molecule type" value="Genomic_DNA"/>
</dbReference>
<feature type="compositionally biased region" description="Basic residues" evidence="1">
    <location>
        <begin position="55"/>
        <end position="64"/>
    </location>
</feature>
<evidence type="ECO:0000313" key="4">
    <source>
        <dbReference type="Proteomes" id="UP001172457"/>
    </source>
</evidence>
<evidence type="ECO:0000313" key="3">
    <source>
        <dbReference type="EMBL" id="KAJ9547323.1"/>
    </source>
</evidence>
<feature type="region of interest" description="Disordered" evidence="1">
    <location>
        <begin position="1"/>
        <end position="67"/>
    </location>
</feature>
<evidence type="ECO:0000259" key="2">
    <source>
        <dbReference type="Pfam" id="PF07727"/>
    </source>
</evidence>
<dbReference type="Pfam" id="PF07727">
    <property type="entry name" value="RVT_2"/>
    <property type="match status" value="1"/>
</dbReference>